<dbReference type="AlphaFoldDB" id="A0A3P8AAI5"/>
<feature type="domain" description="Peroxin/Ferlin" evidence="3">
    <location>
        <begin position="75"/>
        <end position="136"/>
    </location>
</feature>
<gene>
    <name evidence="5" type="ORF">HPBE_LOCUS12690</name>
</gene>
<dbReference type="EMBL" id="UZAH01027598">
    <property type="protein sequence ID" value="VDO93204.1"/>
    <property type="molecule type" value="Genomic_DNA"/>
</dbReference>
<reference evidence="7" key="2">
    <citation type="submission" date="2019-09" db="UniProtKB">
        <authorList>
            <consortium name="WormBaseParasite"/>
        </authorList>
    </citation>
    <scope>IDENTIFICATION</scope>
</reference>
<proteinExistence type="inferred from homology"/>
<dbReference type="SMART" id="SM00693">
    <property type="entry name" value="DysFN"/>
    <property type="match status" value="1"/>
</dbReference>
<dbReference type="PANTHER" id="PTHR23250:SF1">
    <property type="entry name" value="TECTONIN BETA-PROPELLER REPEAT-CONTAINING PROTEIN 1"/>
    <property type="match status" value="1"/>
</dbReference>
<keyword evidence="6" id="KW-1185">Reference proteome</keyword>
<feature type="domain" description="Peroxin/Ferlin" evidence="4">
    <location>
        <begin position="146"/>
        <end position="180"/>
    </location>
</feature>
<dbReference type="OrthoDB" id="72441at2759"/>
<dbReference type="PANTHER" id="PTHR23250">
    <property type="entry name" value="DYSFERLIN-RELATED"/>
    <property type="match status" value="1"/>
</dbReference>
<comment type="similarity">
    <text evidence="1">Belongs to the TECPR1 family.</text>
</comment>
<dbReference type="Pfam" id="PF06398">
    <property type="entry name" value="Pex24p"/>
    <property type="match status" value="1"/>
</dbReference>
<evidence type="ECO:0000256" key="2">
    <source>
        <dbReference type="ARBA" id="ARBA00022737"/>
    </source>
</evidence>
<dbReference type="Proteomes" id="UP000050761">
    <property type="component" value="Unassembled WGS sequence"/>
</dbReference>
<sequence>MGTGYLWLVNAKGVPYRVTAESKIEHISDAQWKPEPLVANGEQLKVRQIAAASHAAFALDHSGSVFQFVLNSHLTIRRRVEIYANQRWYPMIGWSSWTLPTDRASFSNEDGSRSGDLTGFQLKADGWRWEEPWIVDGDVRRYDREGWEYATNFAGTVWSPEGGVGSFVRRRKWKRHMRYTSIEKWAELPREDDVFVDLAVGGMNILPDRNCLLFALSKEGTIFRRAGIQGNNPGGDYWHRIPGIECEEGTEDVSKISCSTSQGTLLALTWDGHCQDGTTWCPLLTPQNLPLAFVSIGTKIVWAVTLWIKRLESSAHDESTFSKSKYSEAGGEVYGLSLNADDQVAGTSDSGVVYIRDGVSSSEPSGKSFVPIVERVGFSGQKWATVSNSGARYTNIPKHWVNEHVVVDSIARFREAGWRKKILKDLCEVNEACWEAFRSTGNDLEELIEQQQEPGSWNRKYAASLRRAGERRFQKGVAFLGAQQLMFQSNGGTMTTVLAEMTAAIRDFDFATSTYTIQLRFCGSGRNDTMEIGFSEESERDDWHELLQQVEQM</sequence>
<evidence type="ECO:0000313" key="5">
    <source>
        <dbReference type="EMBL" id="VDO93204.1"/>
    </source>
</evidence>
<keyword evidence="2" id="KW-0677">Repeat</keyword>
<dbReference type="GO" id="GO:0098588">
    <property type="term" value="C:bounding membrane of organelle"/>
    <property type="evidence" value="ECO:0007669"/>
    <property type="project" value="UniProtKB-ARBA"/>
</dbReference>
<name>A0A3P8AAI5_HELPZ</name>
<evidence type="ECO:0000259" key="4">
    <source>
        <dbReference type="SMART" id="SM00694"/>
    </source>
</evidence>
<dbReference type="InterPro" id="IPR006624">
    <property type="entry name" value="Beta-propeller_rpt_TECPR"/>
</dbReference>
<organism evidence="5">
    <name type="scientific">Heligmosomoides polygyrus</name>
    <name type="common">Parasitic roundworm</name>
    <dbReference type="NCBI Taxonomy" id="6339"/>
    <lineage>
        <taxon>Eukaryota</taxon>
        <taxon>Metazoa</taxon>
        <taxon>Ecdysozoa</taxon>
        <taxon>Nematoda</taxon>
        <taxon>Chromadorea</taxon>
        <taxon>Rhabditida</taxon>
        <taxon>Rhabditina</taxon>
        <taxon>Rhabditomorpha</taxon>
        <taxon>Strongyloidea</taxon>
        <taxon>Heligmosomidae</taxon>
        <taxon>Heligmosomoides</taxon>
    </lineage>
</organism>
<dbReference type="InterPro" id="IPR006614">
    <property type="entry name" value="Peroxin/Ferlin"/>
</dbReference>
<dbReference type="InterPro" id="IPR051513">
    <property type="entry name" value="Tectonin_beta-prop"/>
</dbReference>
<reference evidence="5 6" key="1">
    <citation type="submission" date="2018-11" db="EMBL/GenBank/DDBJ databases">
        <authorList>
            <consortium name="Pathogen Informatics"/>
        </authorList>
    </citation>
    <scope>NUCLEOTIDE SEQUENCE [LARGE SCALE GENOMIC DNA]</scope>
</reference>
<evidence type="ECO:0000256" key="1">
    <source>
        <dbReference type="ARBA" id="ARBA00005966"/>
    </source>
</evidence>
<accession>A0A3P8AAI5</accession>
<dbReference type="InterPro" id="IPR010482">
    <property type="entry name" value="TECPR1-like_DysF"/>
</dbReference>
<dbReference type="Pfam" id="PF06462">
    <property type="entry name" value="Hyd_WA"/>
    <property type="match status" value="1"/>
</dbReference>
<evidence type="ECO:0000259" key="3">
    <source>
        <dbReference type="SMART" id="SM00693"/>
    </source>
</evidence>
<dbReference type="SMART" id="SM00694">
    <property type="entry name" value="DysFC"/>
    <property type="match status" value="1"/>
</dbReference>
<evidence type="ECO:0000313" key="6">
    <source>
        <dbReference type="Proteomes" id="UP000050761"/>
    </source>
</evidence>
<evidence type="ECO:0000313" key="7">
    <source>
        <dbReference type="WBParaSite" id="HPBE_0001268501-mRNA-1"/>
    </source>
</evidence>
<dbReference type="WBParaSite" id="HPBE_0001268501-mRNA-1">
    <property type="protein sequence ID" value="HPBE_0001268501-mRNA-1"/>
    <property type="gene ID" value="HPBE_0001268501"/>
</dbReference>
<dbReference type="GO" id="GO:0005737">
    <property type="term" value="C:cytoplasm"/>
    <property type="evidence" value="ECO:0007669"/>
    <property type="project" value="UniProtKB-ARBA"/>
</dbReference>
<protein>
    <submittedName>
        <fullName evidence="7">Peroxin/Ferlin domain-containing protein</fullName>
    </submittedName>
</protein>